<dbReference type="PANTHER" id="PTHR43304:SF1">
    <property type="entry name" value="PAC DOMAIN-CONTAINING PROTEIN"/>
    <property type="match status" value="1"/>
</dbReference>
<dbReference type="EMBL" id="RKLR01000001">
    <property type="protein sequence ID" value="MBX0321957.1"/>
    <property type="molecule type" value="Genomic_DNA"/>
</dbReference>
<feature type="domain" description="PAC" evidence="9">
    <location>
        <begin position="334"/>
        <end position="386"/>
    </location>
</feature>
<proteinExistence type="predicted"/>
<dbReference type="RefSeq" id="WP_220616948.1">
    <property type="nucleotide sequence ID" value="NZ_RKLR01000001.1"/>
</dbReference>
<gene>
    <name evidence="10" type="ORF">EGH21_02810</name>
</gene>
<evidence type="ECO:0000259" key="8">
    <source>
        <dbReference type="PROSITE" id="PS50112"/>
    </source>
</evidence>
<dbReference type="SMART" id="SM00065">
    <property type="entry name" value="GAF"/>
    <property type="match status" value="1"/>
</dbReference>
<evidence type="ECO:0000313" key="11">
    <source>
        <dbReference type="Proteomes" id="UP001430377"/>
    </source>
</evidence>
<dbReference type="InterPro" id="IPR011006">
    <property type="entry name" value="CheY-like_superfamily"/>
</dbReference>
<dbReference type="Pfam" id="PF08447">
    <property type="entry name" value="PAS_3"/>
    <property type="match status" value="1"/>
</dbReference>
<dbReference type="SUPFAM" id="SSF55785">
    <property type="entry name" value="PYP-like sensor domain (PAS domain)"/>
    <property type="match status" value="4"/>
</dbReference>
<dbReference type="InterPro" id="IPR013656">
    <property type="entry name" value="PAS_4"/>
</dbReference>
<dbReference type="PANTHER" id="PTHR43304">
    <property type="entry name" value="PHYTOCHROME-LIKE PROTEIN CPH1"/>
    <property type="match status" value="1"/>
</dbReference>
<organism evidence="10 11">
    <name type="scientific">Haloarcula rubra</name>
    <dbReference type="NCBI Taxonomy" id="2487747"/>
    <lineage>
        <taxon>Archaea</taxon>
        <taxon>Methanobacteriati</taxon>
        <taxon>Methanobacteriota</taxon>
        <taxon>Stenosarchaea group</taxon>
        <taxon>Halobacteria</taxon>
        <taxon>Halobacteriales</taxon>
        <taxon>Haloarculaceae</taxon>
        <taxon>Haloarcula</taxon>
    </lineage>
</organism>
<accession>A0AAW4PNI6</accession>
<dbReference type="SUPFAM" id="SSF52172">
    <property type="entry name" value="CheY-like"/>
    <property type="match status" value="1"/>
</dbReference>
<dbReference type="Gene3D" id="1.10.10.10">
    <property type="entry name" value="Winged helix-like DNA-binding domain superfamily/Winged helix DNA-binding domain"/>
    <property type="match status" value="1"/>
</dbReference>
<dbReference type="InterPro" id="IPR013655">
    <property type="entry name" value="PAS_fold_3"/>
</dbReference>
<evidence type="ECO:0000256" key="1">
    <source>
        <dbReference type="ARBA" id="ARBA00000085"/>
    </source>
</evidence>
<dbReference type="NCBIfam" id="TIGR00229">
    <property type="entry name" value="sensory_box"/>
    <property type="match status" value="3"/>
</dbReference>
<evidence type="ECO:0000256" key="2">
    <source>
        <dbReference type="ARBA" id="ARBA00012438"/>
    </source>
</evidence>
<comment type="catalytic activity">
    <reaction evidence="1">
        <text>ATP + protein L-histidine = ADP + protein N-phospho-L-histidine.</text>
        <dbReference type="EC" id="2.7.13.3"/>
    </reaction>
</comment>
<name>A0AAW4PNI6_9EURY</name>
<dbReference type="PROSITE" id="PS50113">
    <property type="entry name" value="PAC"/>
    <property type="match status" value="3"/>
</dbReference>
<dbReference type="InterPro" id="IPR036388">
    <property type="entry name" value="WH-like_DNA-bd_sf"/>
</dbReference>
<dbReference type="InterPro" id="IPR013767">
    <property type="entry name" value="PAS_fold"/>
</dbReference>
<dbReference type="InterPro" id="IPR003018">
    <property type="entry name" value="GAF"/>
</dbReference>
<dbReference type="SMART" id="SM00091">
    <property type="entry name" value="PAS"/>
    <property type="match status" value="4"/>
</dbReference>
<dbReference type="InterPro" id="IPR031803">
    <property type="entry name" value="BAT_GAF/HTH-assoc"/>
</dbReference>
<dbReference type="Pfam" id="PF15915">
    <property type="entry name" value="BAT"/>
    <property type="match status" value="1"/>
</dbReference>
<reference evidence="10 11" key="1">
    <citation type="submission" date="2021-06" db="EMBL/GenBank/DDBJ databases">
        <title>Halomicroarcula sp. a new haloarchaeum isolated from saline soil.</title>
        <authorList>
            <person name="Duran-Viseras A."/>
            <person name="Sanchez-Porro C."/>
            <person name="Ventosa A."/>
        </authorList>
    </citation>
    <scope>NUCLEOTIDE SEQUENCE [LARGE SCALE GENOMIC DNA]</scope>
    <source>
        <strain evidence="10 11">F13</strain>
    </source>
</reference>
<dbReference type="Pfam" id="PF13185">
    <property type="entry name" value="GAF_2"/>
    <property type="match status" value="1"/>
</dbReference>
<keyword evidence="5" id="KW-0418">Kinase</keyword>
<keyword evidence="3" id="KW-0597">Phosphoprotein</keyword>
<dbReference type="SUPFAM" id="SSF55781">
    <property type="entry name" value="GAF domain-like"/>
    <property type="match status" value="1"/>
</dbReference>
<dbReference type="InterPro" id="IPR029016">
    <property type="entry name" value="GAF-like_dom_sf"/>
</dbReference>
<evidence type="ECO:0000313" key="10">
    <source>
        <dbReference type="EMBL" id="MBX0321957.1"/>
    </source>
</evidence>
<dbReference type="EC" id="2.7.13.3" evidence="2"/>
<dbReference type="Proteomes" id="UP001430377">
    <property type="component" value="Unassembled WGS sequence"/>
</dbReference>
<dbReference type="Pfam" id="PF00989">
    <property type="entry name" value="PAS"/>
    <property type="match status" value="1"/>
</dbReference>
<dbReference type="GO" id="GO:0004673">
    <property type="term" value="F:protein histidine kinase activity"/>
    <property type="evidence" value="ECO:0007669"/>
    <property type="project" value="UniProtKB-EC"/>
</dbReference>
<keyword evidence="4" id="KW-0808">Transferase</keyword>
<dbReference type="Gene3D" id="3.30.450.20">
    <property type="entry name" value="PAS domain"/>
    <property type="match status" value="4"/>
</dbReference>
<dbReference type="Pfam" id="PF08448">
    <property type="entry name" value="PAS_4"/>
    <property type="match status" value="1"/>
</dbReference>
<dbReference type="InterPro" id="IPR007050">
    <property type="entry name" value="HTH_bacterioopsin"/>
</dbReference>
<feature type="domain" description="PAS" evidence="8">
    <location>
        <begin position="387"/>
        <end position="458"/>
    </location>
</feature>
<keyword evidence="7" id="KW-0804">Transcription</keyword>
<evidence type="ECO:0000256" key="5">
    <source>
        <dbReference type="ARBA" id="ARBA00022777"/>
    </source>
</evidence>
<keyword evidence="6" id="KW-0805">Transcription regulation</keyword>
<dbReference type="InterPro" id="IPR035965">
    <property type="entry name" value="PAS-like_dom_sf"/>
</dbReference>
<evidence type="ECO:0000259" key="9">
    <source>
        <dbReference type="PROSITE" id="PS50113"/>
    </source>
</evidence>
<keyword evidence="11" id="KW-1185">Reference proteome</keyword>
<evidence type="ECO:0000256" key="6">
    <source>
        <dbReference type="ARBA" id="ARBA00023015"/>
    </source>
</evidence>
<dbReference type="Pfam" id="PF04967">
    <property type="entry name" value="HTH_10"/>
    <property type="match status" value="1"/>
</dbReference>
<evidence type="ECO:0000256" key="7">
    <source>
        <dbReference type="ARBA" id="ARBA00023163"/>
    </source>
</evidence>
<dbReference type="Pfam" id="PF13188">
    <property type="entry name" value="PAS_8"/>
    <property type="match status" value="1"/>
</dbReference>
<dbReference type="GO" id="GO:0006355">
    <property type="term" value="P:regulation of DNA-templated transcription"/>
    <property type="evidence" value="ECO:0007669"/>
    <property type="project" value="InterPro"/>
</dbReference>
<dbReference type="InterPro" id="IPR000014">
    <property type="entry name" value="PAS"/>
</dbReference>
<evidence type="ECO:0000256" key="4">
    <source>
        <dbReference type="ARBA" id="ARBA00022679"/>
    </source>
</evidence>
<dbReference type="AlphaFoldDB" id="A0AAW4PNI6"/>
<dbReference type="InterPro" id="IPR052162">
    <property type="entry name" value="Sensor_kinase/Photoreceptor"/>
</dbReference>
<dbReference type="SMART" id="SM00086">
    <property type="entry name" value="PAC"/>
    <property type="match status" value="2"/>
</dbReference>
<sequence length="1162" mass="129155">MTDHSQSRTVATDSQQTERTTILYVDADPATRERTRAEVTEHRADIDVAAVGSTDAALDVGAATPPESLVVDPVGIEGADRLVDTFDCPVVLYSARDPADVDEALIDAATTVVEKGADANESFLAEKVASVVEPAVDRSTHAFQTAVEDVADRADEGELTVLVDDAGDPVWSRGALDGVGLDFGATNVYDAVATLASDTAADDVAERLRDDPTDPVTVRVETDQNDRHLRLRGYDLPAAAGSLRLFEIEDITGEARREARLSRLEGLTEQAQDGLYTLDERGVVDYCNASFAEMLGYEPSELTGKHASETLAPGELATGQETIEQLLEDEADGTSVDLTFRCKDGTEREISVHYTLLRDDSGTYRGLHGVARDVTERREREREFRERTELFEQLVDRFPNGTVFLFDEEFRYTEAGGEDLAAHGFEPSDFVGKTPREVLPPENASLLEEAYEAAFEGRTSAFVDEYRGTHYYVQVIPIRDDDGAVVSGMTVAQNITDRVEYEQELEQSNALLSTLLDALPVGILVEDDDREILTANQRLVDVFDIPGSAEDLVGTDCSAAAERVSQQFADPESFLAETEQLLADRSTDLRTDLELSDGRTVQRSYIPIDLPDSEGNLWLYRDVTEQRDRERELERTTERLELALEGAELGVWDWNVETGDVAFDERWVGMLGYSLSEIEQRVETWEELVHPDDTDRAWDAIQAHFDGESDIYQCDHRLRTKDGDYKWIRDIGRVFERDEDGTPLRAVGIHQDITERKHRQQELEAQRDDLATLTQVQVLIQDVIRALGTAATRDEIETTVCDRLVESEFYELAWIGERAGPDNRITREAVAGDEDGYLDIVADRTTPSDRAHGPGTVAIQTGDVQVVDDIATDDRLAGWRDEALDRNYRSAVVVPLRHDDVVHGVLVVYANRVDAFSDRVVDAFTVLGEMVGFAFTAVQNRRLLTHDRVLEMEFESEDRDAYPIVVASRHDCRLEAAGSVDVGDEALQYIRVDGAPPADVLESLLTFEPILDGRVVRAGADGGVVEVRTTETYQSLLLDVGARLVDAVAEPTRLSVVVEAPTDADPRTIQETLSAQHSGFDLVAKREREHRPTTVTDDSPLRDQLTDRQLEVLRAAYLAGYYEWPRDTTAEQLADTLDISSPTLHQHLRRAERNLFDALLDV</sequence>
<protein>
    <recommendedName>
        <fullName evidence="2">histidine kinase</fullName>
        <ecNumber evidence="2">2.7.13.3</ecNumber>
    </recommendedName>
</protein>
<dbReference type="Gene3D" id="3.30.450.40">
    <property type="match status" value="1"/>
</dbReference>
<dbReference type="InterPro" id="IPR000700">
    <property type="entry name" value="PAS-assoc_C"/>
</dbReference>
<dbReference type="InterPro" id="IPR001610">
    <property type="entry name" value="PAC"/>
</dbReference>
<dbReference type="PROSITE" id="PS50112">
    <property type="entry name" value="PAS"/>
    <property type="match status" value="3"/>
</dbReference>
<dbReference type="CDD" id="cd00130">
    <property type="entry name" value="PAS"/>
    <property type="match status" value="2"/>
</dbReference>
<feature type="domain" description="PAC" evidence="9">
    <location>
        <begin position="712"/>
        <end position="765"/>
    </location>
</feature>
<feature type="domain" description="PAS" evidence="8">
    <location>
        <begin position="636"/>
        <end position="708"/>
    </location>
</feature>
<comment type="caution">
    <text evidence="10">The sequence shown here is derived from an EMBL/GenBank/DDBJ whole genome shotgun (WGS) entry which is preliminary data.</text>
</comment>
<evidence type="ECO:0000256" key="3">
    <source>
        <dbReference type="ARBA" id="ARBA00022553"/>
    </source>
</evidence>
<feature type="domain" description="PAS" evidence="8">
    <location>
        <begin position="260"/>
        <end position="330"/>
    </location>
</feature>
<feature type="domain" description="PAC" evidence="9">
    <location>
        <begin position="453"/>
        <end position="507"/>
    </location>
</feature>